<dbReference type="PANTHER" id="PTHR35841">
    <property type="entry name" value="PHOSPHONATES-BINDING PERIPLASMIC PROTEIN"/>
    <property type="match status" value="1"/>
</dbReference>
<dbReference type="KEGG" id="rpod:E0E05_03440"/>
<dbReference type="Gene3D" id="3.40.190.10">
    <property type="entry name" value="Periplasmic binding protein-like II"/>
    <property type="match status" value="1"/>
</dbReference>
<dbReference type="OrthoDB" id="7353682at2"/>
<proteinExistence type="predicted"/>
<dbReference type="EMBL" id="CP036532">
    <property type="protein sequence ID" value="QBK29733.1"/>
    <property type="molecule type" value="Genomic_DNA"/>
</dbReference>
<dbReference type="RefSeq" id="WP_131615448.1">
    <property type="nucleotide sequence ID" value="NZ_CP036532.1"/>
</dbReference>
<dbReference type="PANTHER" id="PTHR35841:SF1">
    <property type="entry name" value="PHOSPHONATES-BINDING PERIPLASMIC PROTEIN"/>
    <property type="match status" value="1"/>
</dbReference>
<accession>A0A4P6UZ10</accession>
<keyword evidence="2" id="KW-1185">Reference proteome</keyword>
<name>A0A4P6UZ10_9HYPH</name>
<evidence type="ECO:0000313" key="2">
    <source>
        <dbReference type="Proteomes" id="UP000293719"/>
    </source>
</evidence>
<organism evidence="1 2">
    <name type="scientific">Roseitalea porphyridii</name>
    <dbReference type="NCBI Taxonomy" id="1852022"/>
    <lineage>
        <taxon>Bacteria</taxon>
        <taxon>Pseudomonadati</taxon>
        <taxon>Pseudomonadota</taxon>
        <taxon>Alphaproteobacteria</taxon>
        <taxon>Hyphomicrobiales</taxon>
        <taxon>Ahrensiaceae</taxon>
        <taxon>Roseitalea</taxon>
    </lineage>
</organism>
<protein>
    <submittedName>
        <fullName evidence="1">Phosphate ABC transporter substrate-binding protein</fullName>
    </submittedName>
</protein>
<dbReference type="Pfam" id="PF12974">
    <property type="entry name" value="Phosphonate-bd"/>
    <property type="match status" value="1"/>
</dbReference>
<dbReference type="AlphaFoldDB" id="A0A4P6UZ10"/>
<dbReference type="SUPFAM" id="SSF53850">
    <property type="entry name" value="Periplasmic binding protein-like II"/>
    <property type="match status" value="1"/>
</dbReference>
<evidence type="ECO:0000313" key="1">
    <source>
        <dbReference type="EMBL" id="QBK29733.1"/>
    </source>
</evidence>
<dbReference type="GeneID" id="90766340"/>
<dbReference type="Proteomes" id="UP000293719">
    <property type="component" value="Chromosome"/>
</dbReference>
<gene>
    <name evidence="1" type="ORF">E0E05_03440</name>
</gene>
<sequence>MIAGLPMYDWPERRAGTDALWARLRDALRAAGFDAPDALTRTNDPRNLWLSDELLLGETCSYPLETILAGKVRYVATPVHDAAGCGQGTYHSVLVAPGDGADAPPPPDSGAKLPDRLGATLAANEPGSMSGYIALARDCERAERDMPADIVWTGSHRASIRAVAAGRADIAAIDCVTWRIARTHEPAAAELHVVGWTAERPGLPLITNNAMTDTDIAQLREAVATVMPVVVLDPPTEC</sequence>
<reference evidence="1 2" key="1">
    <citation type="journal article" date="2017" name="Int. J. Syst. Evol. Microbiol.">
        <title>Roseitalea porphyridii gen. nov., sp. nov., isolated from a red alga, and reclassification of Hoeflea suaedae Chung et al. 2013 as Pseudohoeflea suaedae gen. nov., comb. nov.</title>
        <authorList>
            <person name="Hyeon J.W."/>
            <person name="Jeong S.E."/>
            <person name="Baek K."/>
            <person name="Jeon C.O."/>
        </authorList>
    </citation>
    <scope>NUCLEOTIDE SEQUENCE [LARGE SCALE GENOMIC DNA]</scope>
    <source>
        <strain evidence="1 2">MA7-20</strain>
    </source>
</reference>